<organism evidence="2 3">
    <name type="scientific">Byssothecium circinans</name>
    <dbReference type="NCBI Taxonomy" id="147558"/>
    <lineage>
        <taxon>Eukaryota</taxon>
        <taxon>Fungi</taxon>
        <taxon>Dikarya</taxon>
        <taxon>Ascomycota</taxon>
        <taxon>Pezizomycotina</taxon>
        <taxon>Dothideomycetes</taxon>
        <taxon>Pleosporomycetidae</taxon>
        <taxon>Pleosporales</taxon>
        <taxon>Massarineae</taxon>
        <taxon>Massarinaceae</taxon>
        <taxon>Byssothecium</taxon>
    </lineage>
</organism>
<feature type="region of interest" description="Disordered" evidence="1">
    <location>
        <begin position="156"/>
        <end position="180"/>
    </location>
</feature>
<evidence type="ECO:0000313" key="3">
    <source>
        <dbReference type="Proteomes" id="UP000800035"/>
    </source>
</evidence>
<evidence type="ECO:0000313" key="2">
    <source>
        <dbReference type="EMBL" id="KAF1954885.1"/>
    </source>
</evidence>
<keyword evidence="3" id="KW-1185">Reference proteome</keyword>
<evidence type="ECO:0000256" key="1">
    <source>
        <dbReference type="SAM" id="MobiDB-lite"/>
    </source>
</evidence>
<reference evidence="2" key="1">
    <citation type="journal article" date="2020" name="Stud. Mycol.">
        <title>101 Dothideomycetes genomes: a test case for predicting lifestyles and emergence of pathogens.</title>
        <authorList>
            <person name="Haridas S."/>
            <person name="Albert R."/>
            <person name="Binder M."/>
            <person name="Bloem J."/>
            <person name="Labutti K."/>
            <person name="Salamov A."/>
            <person name="Andreopoulos B."/>
            <person name="Baker S."/>
            <person name="Barry K."/>
            <person name="Bills G."/>
            <person name="Bluhm B."/>
            <person name="Cannon C."/>
            <person name="Castanera R."/>
            <person name="Culley D."/>
            <person name="Daum C."/>
            <person name="Ezra D."/>
            <person name="Gonzalez J."/>
            <person name="Henrissat B."/>
            <person name="Kuo A."/>
            <person name="Liang C."/>
            <person name="Lipzen A."/>
            <person name="Lutzoni F."/>
            <person name="Magnuson J."/>
            <person name="Mondo S."/>
            <person name="Nolan M."/>
            <person name="Ohm R."/>
            <person name="Pangilinan J."/>
            <person name="Park H.-J."/>
            <person name="Ramirez L."/>
            <person name="Alfaro M."/>
            <person name="Sun H."/>
            <person name="Tritt A."/>
            <person name="Yoshinaga Y."/>
            <person name="Zwiers L.-H."/>
            <person name="Turgeon B."/>
            <person name="Goodwin S."/>
            <person name="Spatafora J."/>
            <person name="Crous P."/>
            <person name="Grigoriev I."/>
        </authorList>
    </citation>
    <scope>NUCLEOTIDE SEQUENCE</scope>
    <source>
        <strain evidence="2">CBS 675.92</strain>
    </source>
</reference>
<protein>
    <submittedName>
        <fullName evidence="2">Uncharacterized protein</fullName>
    </submittedName>
</protein>
<dbReference type="EMBL" id="ML976997">
    <property type="protein sequence ID" value="KAF1954885.1"/>
    <property type="molecule type" value="Genomic_DNA"/>
</dbReference>
<sequence length="180" mass="19816">MQVNTVHVDPFTMFGNDILEKGFEEIEKEIKNLASFVHPDIESIGLIYIPKEVPVDNANAQLRQIAILTDTAPHQSDHGILQTSPSDAMAENNLAAARSLLSILRFKAAVKLSPGCENVEDKLKAKLEEAKNCMQLVIWNNIHREQVNECRRASLQAPRPEQVAGTLPQGDISRGGAPVD</sequence>
<accession>A0A6A5TQB7</accession>
<gene>
    <name evidence="2" type="ORF">CC80DRAFT_506120</name>
</gene>
<name>A0A6A5TQB7_9PLEO</name>
<dbReference type="AlphaFoldDB" id="A0A6A5TQB7"/>
<proteinExistence type="predicted"/>
<dbReference type="Proteomes" id="UP000800035">
    <property type="component" value="Unassembled WGS sequence"/>
</dbReference>